<organism evidence="1 2">
    <name type="scientific">Dissostichus eleginoides</name>
    <name type="common">Patagonian toothfish</name>
    <name type="synonym">Dissostichus amissus</name>
    <dbReference type="NCBI Taxonomy" id="100907"/>
    <lineage>
        <taxon>Eukaryota</taxon>
        <taxon>Metazoa</taxon>
        <taxon>Chordata</taxon>
        <taxon>Craniata</taxon>
        <taxon>Vertebrata</taxon>
        <taxon>Euteleostomi</taxon>
        <taxon>Actinopterygii</taxon>
        <taxon>Neopterygii</taxon>
        <taxon>Teleostei</taxon>
        <taxon>Neoteleostei</taxon>
        <taxon>Acanthomorphata</taxon>
        <taxon>Eupercaria</taxon>
        <taxon>Perciformes</taxon>
        <taxon>Notothenioidei</taxon>
        <taxon>Nototheniidae</taxon>
        <taxon>Dissostichus</taxon>
    </lineage>
</organism>
<sequence length="83" mass="8991">MAVIQQSGQQACAMITHVIAGNECGIERNILSPKWDQPHRPICPVTGDDREVSALLDAREGETDSVFCRELIEAEGFPLPASA</sequence>
<accession>A0AAD9BSX7</accession>
<evidence type="ECO:0000313" key="1">
    <source>
        <dbReference type="EMBL" id="KAK1887354.1"/>
    </source>
</evidence>
<dbReference type="AlphaFoldDB" id="A0AAD9BSX7"/>
<dbReference type="Proteomes" id="UP001228049">
    <property type="component" value="Unassembled WGS sequence"/>
</dbReference>
<reference evidence="1" key="1">
    <citation type="submission" date="2023-04" db="EMBL/GenBank/DDBJ databases">
        <title>Chromosome-level genome of Chaenocephalus aceratus.</title>
        <authorList>
            <person name="Park H."/>
        </authorList>
    </citation>
    <scope>NUCLEOTIDE SEQUENCE</scope>
    <source>
        <strain evidence="1">DE</strain>
        <tissue evidence="1">Muscle</tissue>
    </source>
</reference>
<dbReference type="EMBL" id="JASDAP010000018">
    <property type="protein sequence ID" value="KAK1887354.1"/>
    <property type="molecule type" value="Genomic_DNA"/>
</dbReference>
<name>A0AAD9BSX7_DISEL</name>
<gene>
    <name evidence="1" type="ORF">KUDE01_028143</name>
</gene>
<evidence type="ECO:0000313" key="2">
    <source>
        <dbReference type="Proteomes" id="UP001228049"/>
    </source>
</evidence>
<proteinExistence type="predicted"/>
<comment type="caution">
    <text evidence="1">The sequence shown here is derived from an EMBL/GenBank/DDBJ whole genome shotgun (WGS) entry which is preliminary data.</text>
</comment>
<keyword evidence="2" id="KW-1185">Reference proteome</keyword>
<protein>
    <submittedName>
        <fullName evidence="1">Chorismate synthase</fullName>
    </submittedName>
</protein>